<organism evidence="1 2">
    <name type="scientific">Agrobacterium arsenijevicii</name>
    <dbReference type="NCBI Taxonomy" id="1585697"/>
    <lineage>
        <taxon>Bacteria</taxon>
        <taxon>Pseudomonadati</taxon>
        <taxon>Pseudomonadota</taxon>
        <taxon>Alphaproteobacteria</taxon>
        <taxon>Hyphomicrobiales</taxon>
        <taxon>Rhizobiaceae</taxon>
        <taxon>Rhizobium/Agrobacterium group</taxon>
        <taxon>Agrobacterium</taxon>
    </lineage>
</organism>
<proteinExistence type="predicted"/>
<keyword evidence="2" id="KW-1185">Reference proteome</keyword>
<sequence>MLLISEMARLAMPQQPPSNNDEALEIAMLCAVERVAYSDQQSGREALQLIGRDRNIPLNQAEHSTDLE</sequence>
<protein>
    <submittedName>
        <fullName evidence="1">Uncharacterized protein</fullName>
    </submittedName>
</protein>
<name>A0ABR5CZJ5_9HYPH</name>
<reference evidence="1 2" key="1">
    <citation type="submission" date="2014-12" db="EMBL/GenBank/DDBJ databases">
        <authorList>
            <person name="Kuzmanovic N."/>
            <person name="Pulawska J."/>
            <person name="Obradovic A."/>
        </authorList>
    </citation>
    <scope>NUCLEOTIDE SEQUENCE [LARGE SCALE GENOMIC DNA]</scope>
    <source>
        <strain evidence="1 2">KFB 330</strain>
    </source>
</reference>
<accession>A0ABR5CZJ5</accession>
<dbReference type="EMBL" id="JWIT01000047">
    <property type="protein sequence ID" value="KJF70119.1"/>
    <property type="molecule type" value="Genomic_DNA"/>
</dbReference>
<comment type="caution">
    <text evidence="1">The sequence shown here is derived from an EMBL/GenBank/DDBJ whole genome shotgun (WGS) entry which is preliminary data.</text>
</comment>
<dbReference type="RefSeq" id="WP_045024717.1">
    <property type="nucleotide sequence ID" value="NZ_CP166108.1"/>
</dbReference>
<evidence type="ECO:0000313" key="2">
    <source>
        <dbReference type="Proteomes" id="UP000032564"/>
    </source>
</evidence>
<evidence type="ECO:0000313" key="1">
    <source>
        <dbReference type="EMBL" id="KJF70119.1"/>
    </source>
</evidence>
<dbReference type="Proteomes" id="UP000032564">
    <property type="component" value="Unassembled WGS sequence"/>
</dbReference>
<gene>
    <name evidence="1" type="ORF">RP75_28200</name>
</gene>